<comment type="pathway">
    <text evidence="2">Protein modification; protein glycosylation.</text>
</comment>
<dbReference type="InterPro" id="IPR031481">
    <property type="entry name" value="Glyco_tran_10_N"/>
</dbReference>
<evidence type="ECO:0000313" key="15">
    <source>
        <dbReference type="EMBL" id="KFM75813.1"/>
    </source>
</evidence>
<keyword evidence="4 12" id="KW-0328">Glycosyltransferase</keyword>
<evidence type="ECO:0000256" key="12">
    <source>
        <dbReference type="RuleBase" id="RU003832"/>
    </source>
</evidence>
<dbReference type="STRING" id="407821.A0A087UEM4"/>
<evidence type="ECO:0000256" key="1">
    <source>
        <dbReference type="ARBA" id="ARBA00004447"/>
    </source>
</evidence>
<dbReference type="Gene3D" id="3.40.50.11660">
    <property type="entry name" value="Glycosyl transferase family 10, C-terminal domain"/>
    <property type="match status" value="1"/>
</dbReference>
<gene>
    <name evidence="15" type="ORF">X975_07872</name>
</gene>
<dbReference type="InterPro" id="IPR038577">
    <property type="entry name" value="GT10-like_C_sf"/>
</dbReference>
<dbReference type="Pfam" id="PF00852">
    <property type="entry name" value="Glyco_transf_10"/>
    <property type="match status" value="1"/>
</dbReference>
<dbReference type="InterPro" id="IPR055270">
    <property type="entry name" value="Glyco_tran_10_C"/>
</dbReference>
<keyword evidence="7" id="KW-0735">Signal-anchor</keyword>
<dbReference type="Pfam" id="PF17039">
    <property type="entry name" value="Glyco_tran_10_N"/>
    <property type="match status" value="1"/>
</dbReference>
<proteinExistence type="inferred from homology"/>
<evidence type="ECO:0000256" key="5">
    <source>
        <dbReference type="ARBA" id="ARBA00022679"/>
    </source>
</evidence>
<feature type="domain" description="Fucosyltransferase C-terminal" evidence="13">
    <location>
        <begin position="299"/>
        <end position="472"/>
    </location>
</feature>
<dbReference type="AlphaFoldDB" id="A0A087UEM4"/>
<feature type="transmembrane region" description="Helical" evidence="12">
    <location>
        <begin position="15"/>
        <end position="34"/>
    </location>
</feature>
<organism evidence="15 16">
    <name type="scientific">Stegodyphus mimosarum</name>
    <name type="common">African social velvet spider</name>
    <dbReference type="NCBI Taxonomy" id="407821"/>
    <lineage>
        <taxon>Eukaryota</taxon>
        <taxon>Metazoa</taxon>
        <taxon>Ecdysozoa</taxon>
        <taxon>Arthropoda</taxon>
        <taxon>Chelicerata</taxon>
        <taxon>Arachnida</taxon>
        <taxon>Araneae</taxon>
        <taxon>Araneomorphae</taxon>
        <taxon>Entelegynae</taxon>
        <taxon>Eresoidea</taxon>
        <taxon>Eresidae</taxon>
        <taxon>Stegodyphus</taxon>
    </lineage>
</organism>
<dbReference type="FunFam" id="3.40.50.11660:FF:000006">
    <property type="entry name" value="Alpha-(1,3)-fucosyltransferase C"/>
    <property type="match status" value="1"/>
</dbReference>
<evidence type="ECO:0000256" key="2">
    <source>
        <dbReference type="ARBA" id="ARBA00004922"/>
    </source>
</evidence>
<comment type="similarity">
    <text evidence="3 12">Belongs to the glycosyltransferase 10 family.</text>
</comment>
<dbReference type="UniPathway" id="UPA00378"/>
<keyword evidence="9 12" id="KW-0333">Golgi apparatus</keyword>
<protein>
    <recommendedName>
        <fullName evidence="12">Fucosyltransferase</fullName>
        <ecNumber evidence="12">2.4.1.-</ecNumber>
    </recommendedName>
</protein>
<evidence type="ECO:0000259" key="14">
    <source>
        <dbReference type="Pfam" id="PF17039"/>
    </source>
</evidence>
<evidence type="ECO:0000256" key="10">
    <source>
        <dbReference type="ARBA" id="ARBA00023136"/>
    </source>
</evidence>
<evidence type="ECO:0000259" key="13">
    <source>
        <dbReference type="Pfam" id="PF00852"/>
    </source>
</evidence>
<evidence type="ECO:0000256" key="8">
    <source>
        <dbReference type="ARBA" id="ARBA00022989"/>
    </source>
</evidence>
<evidence type="ECO:0000256" key="9">
    <source>
        <dbReference type="ARBA" id="ARBA00023034"/>
    </source>
</evidence>
<dbReference type="InterPro" id="IPR001503">
    <property type="entry name" value="Glyco_trans_10"/>
</dbReference>
<keyword evidence="16" id="KW-1185">Reference proteome</keyword>
<dbReference type="SUPFAM" id="SSF53756">
    <property type="entry name" value="UDP-Glycosyltransferase/glycogen phosphorylase"/>
    <property type="match status" value="1"/>
</dbReference>
<accession>A0A087UEM4</accession>
<evidence type="ECO:0000313" key="16">
    <source>
        <dbReference type="Proteomes" id="UP000054359"/>
    </source>
</evidence>
<evidence type="ECO:0000256" key="6">
    <source>
        <dbReference type="ARBA" id="ARBA00022692"/>
    </source>
</evidence>
<feature type="non-terminal residue" evidence="15">
    <location>
        <position position="485"/>
    </location>
</feature>
<dbReference type="PANTHER" id="PTHR48438">
    <property type="entry name" value="ALPHA-(1,3)-FUCOSYLTRANSFERASE C-RELATED"/>
    <property type="match status" value="1"/>
</dbReference>
<dbReference type="GO" id="GO:0008417">
    <property type="term" value="F:fucosyltransferase activity"/>
    <property type="evidence" value="ECO:0007669"/>
    <property type="project" value="InterPro"/>
</dbReference>
<evidence type="ECO:0000256" key="11">
    <source>
        <dbReference type="ARBA" id="ARBA00023180"/>
    </source>
</evidence>
<dbReference type="EC" id="2.4.1.-" evidence="12"/>
<keyword evidence="6 12" id="KW-0812">Transmembrane</keyword>
<keyword evidence="11" id="KW-0325">Glycoprotein</keyword>
<name>A0A087UEM4_STEMI</name>
<evidence type="ECO:0000256" key="3">
    <source>
        <dbReference type="ARBA" id="ARBA00008919"/>
    </source>
</evidence>
<keyword evidence="10 12" id="KW-0472">Membrane</keyword>
<dbReference type="GO" id="GO:0032580">
    <property type="term" value="C:Golgi cisterna membrane"/>
    <property type="evidence" value="ECO:0007669"/>
    <property type="project" value="UniProtKB-SubCell"/>
</dbReference>
<dbReference type="Proteomes" id="UP000054359">
    <property type="component" value="Unassembled WGS sequence"/>
</dbReference>
<keyword evidence="8 12" id="KW-1133">Transmembrane helix</keyword>
<evidence type="ECO:0000256" key="4">
    <source>
        <dbReference type="ARBA" id="ARBA00022676"/>
    </source>
</evidence>
<comment type="subcellular location">
    <subcellularLocation>
        <location evidence="1 12">Golgi apparatus</location>
        <location evidence="1 12">Golgi stack membrane</location>
        <topology evidence="1 12">Single-pass type II membrane protein</topology>
    </subcellularLocation>
</comment>
<dbReference type="PANTHER" id="PTHR48438:SF1">
    <property type="entry name" value="ALPHA-(1,3)-FUCOSYLTRANSFERASE C-RELATED"/>
    <property type="match status" value="1"/>
</dbReference>
<evidence type="ECO:0000256" key="7">
    <source>
        <dbReference type="ARBA" id="ARBA00022968"/>
    </source>
</evidence>
<reference evidence="15 16" key="1">
    <citation type="submission" date="2013-11" db="EMBL/GenBank/DDBJ databases">
        <title>Genome sequencing of Stegodyphus mimosarum.</title>
        <authorList>
            <person name="Bechsgaard J."/>
        </authorList>
    </citation>
    <scope>NUCLEOTIDE SEQUENCE [LARGE SCALE GENOMIC DNA]</scope>
</reference>
<dbReference type="OMA" id="HAIAFNG"/>
<sequence>MEVFSSLRRLPRRTFLCIYIMCAMFAAYAIYTLYTDAERTVIISTVAKDIAADNIPTPSNLKQPLRNRTGNAIKSAGSHEPKDFKLRTSWTSTLPEAIRISSKGIHNKMYSIFANDSDYNRTMITSRVKSTRYVYLDKMATPTSSSSSTSAYTSTSATPIDTCQTSGMKDSKLILLWTSFFGNWNYLQKERFSHCPRCRNCQVTSDRSRLQESDAVIFHARDMSIADLPHIRYPHQRWVFYCLESPPHSDFSGLQYMNNMFNWTMTYRADSDILAQYGTVVKVRPPRKLDLQSLQWSFTNKSKSVAWMSSHCPTHGGRDDFAKELKKYIDVDIYGTCGTTVCAPGATEKCLQEFAEKYKFFLAFENTLCKDYITEKFFRTLHYNIIPVVFGGANYHKFAPPGSFIDALSFKSPRHLAFFLTGVGKDFKLYSSYFRWRRDYSVTLSNQKECDLCSMLHRKHSSPSTYEDLRQWWVGKSDCKVWKPK</sequence>
<dbReference type="EMBL" id="KK119486">
    <property type="protein sequence ID" value="KFM75813.1"/>
    <property type="molecule type" value="Genomic_DNA"/>
</dbReference>
<feature type="domain" description="Fucosyltransferase N-terminal" evidence="14">
    <location>
        <begin position="170"/>
        <end position="278"/>
    </location>
</feature>
<keyword evidence="5 12" id="KW-0808">Transferase</keyword>
<dbReference type="OrthoDB" id="427096at2759"/>